<dbReference type="SUPFAM" id="SSF52172">
    <property type="entry name" value="CheY-like"/>
    <property type="match status" value="1"/>
</dbReference>
<keyword evidence="3" id="KW-0238">DNA-binding</keyword>
<dbReference type="PROSITE" id="PS50110">
    <property type="entry name" value="RESPONSE_REGULATORY"/>
    <property type="match status" value="1"/>
</dbReference>
<keyword evidence="4" id="KW-0804">Transcription</keyword>
<dbReference type="PANTHER" id="PTHR48111">
    <property type="entry name" value="REGULATOR OF RPOS"/>
    <property type="match status" value="1"/>
</dbReference>
<dbReference type="AlphaFoldDB" id="A0A7C9L9Z7"/>
<organism evidence="7 8">
    <name type="scientific">Sediminimonas qiaohouensis</name>
    <dbReference type="NCBI Taxonomy" id="552061"/>
    <lineage>
        <taxon>Bacteria</taxon>
        <taxon>Pseudomonadati</taxon>
        <taxon>Pseudomonadota</taxon>
        <taxon>Alphaproteobacteria</taxon>
        <taxon>Rhodobacterales</taxon>
        <taxon>Roseobacteraceae</taxon>
        <taxon>Sediminimonas</taxon>
    </lineage>
</organism>
<evidence type="ECO:0000256" key="1">
    <source>
        <dbReference type="ARBA" id="ARBA00023012"/>
    </source>
</evidence>
<dbReference type="InterPro" id="IPR011006">
    <property type="entry name" value="CheY-like_superfamily"/>
</dbReference>
<evidence type="ECO:0000256" key="5">
    <source>
        <dbReference type="PROSITE-ProRule" id="PRU00169"/>
    </source>
</evidence>
<dbReference type="Pfam" id="PF00072">
    <property type="entry name" value="Response_reg"/>
    <property type="match status" value="1"/>
</dbReference>
<dbReference type="GO" id="GO:0000156">
    <property type="term" value="F:phosphorelay response regulator activity"/>
    <property type="evidence" value="ECO:0007669"/>
    <property type="project" value="TreeGrafter"/>
</dbReference>
<accession>A0A7C9L9Z7</accession>
<sequence length="319" mass="35294">MFLDLLEGGLAACGFDEVARAATADHALELVDTQDIEFDCFILDILMPGTDGIELCASIRSKPNCRSAPIIMLTSSDARNTMQTAFEAGATDFLNKPLNMVELGARIRMAFLLVEAVNNENTNVPSLSALSKLSQSSEKFEPGTRITFSSIKSMRDYHELESKLTKLGRRRFSISLFSIKIADFESISQASTRHEMMGLIHMSAGVISRVMPNQDCHFSYVGYGEFVCVAFIQTPLAAGLLQTRLRSELSMCVRNSDNPKICAAELDVSPLSERRDMTAEHALMVVRNYSKVVGSISEVMLPPVDDEADRLFEKIRSKE</sequence>
<feature type="domain" description="Response regulatory" evidence="6">
    <location>
        <begin position="1"/>
        <end position="111"/>
    </location>
</feature>
<evidence type="ECO:0000313" key="7">
    <source>
        <dbReference type="EMBL" id="MTJ05853.1"/>
    </source>
</evidence>
<dbReference type="InterPro" id="IPR039420">
    <property type="entry name" value="WalR-like"/>
</dbReference>
<dbReference type="EMBL" id="VENJ01000025">
    <property type="protein sequence ID" value="MTJ05853.1"/>
    <property type="molecule type" value="Genomic_DNA"/>
</dbReference>
<dbReference type="InterPro" id="IPR001789">
    <property type="entry name" value="Sig_transdc_resp-reg_receiver"/>
</dbReference>
<dbReference type="Proteomes" id="UP000483078">
    <property type="component" value="Unassembled WGS sequence"/>
</dbReference>
<evidence type="ECO:0000256" key="4">
    <source>
        <dbReference type="ARBA" id="ARBA00023163"/>
    </source>
</evidence>
<name>A0A7C9L9Z7_9RHOB</name>
<protein>
    <submittedName>
        <fullName evidence="7">Response regulator</fullName>
    </submittedName>
</protein>
<proteinExistence type="predicted"/>
<dbReference type="PANTHER" id="PTHR48111:SF22">
    <property type="entry name" value="REGULATOR OF RPOS"/>
    <property type="match status" value="1"/>
</dbReference>
<dbReference type="GO" id="GO:0032993">
    <property type="term" value="C:protein-DNA complex"/>
    <property type="evidence" value="ECO:0007669"/>
    <property type="project" value="TreeGrafter"/>
</dbReference>
<keyword evidence="1" id="KW-0902">Two-component regulatory system</keyword>
<evidence type="ECO:0000313" key="8">
    <source>
        <dbReference type="Proteomes" id="UP000483078"/>
    </source>
</evidence>
<gene>
    <name evidence="7" type="ORF">FH759_14345</name>
</gene>
<keyword evidence="5" id="KW-0597">Phosphoprotein</keyword>
<dbReference type="GO" id="GO:0005829">
    <property type="term" value="C:cytosol"/>
    <property type="evidence" value="ECO:0007669"/>
    <property type="project" value="TreeGrafter"/>
</dbReference>
<keyword evidence="2" id="KW-0805">Transcription regulation</keyword>
<feature type="modified residue" description="4-aspartylphosphate" evidence="5">
    <location>
        <position position="44"/>
    </location>
</feature>
<evidence type="ECO:0000256" key="3">
    <source>
        <dbReference type="ARBA" id="ARBA00023125"/>
    </source>
</evidence>
<dbReference type="SMART" id="SM00448">
    <property type="entry name" value="REC"/>
    <property type="match status" value="1"/>
</dbReference>
<dbReference type="GO" id="GO:0000976">
    <property type="term" value="F:transcription cis-regulatory region binding"/>
    <property type="evidence" value="ECO:0007669"/>
    <property type="project" value="TreeGrafter"/>
</dbReference>
<evidence type="ECO:0000259" key="6">
    <source>
        <dbReference type="PROSITE" id="PS50110"/>
    </source>
</evidence>
<evidence type="ECO:0000256" key="2">
    <source>
        <dbReference type="ARBA" id="ARBA00023015"/>
    </source>
</evidence>
<dbReference type="GO" id="GO:0006355">
    <property type="term" value="P:regulation of DNA-templated transcription"/>
    <property type="evidence" value="ECO:0007669"/>
    <property type="project" value="TreeGrafter"/>
</dbReference>
<comment type="caution">
    <text evidence="7">The sequence shown here is derived from an EMBL/GenBank/DDBJ whole genome shotgun (WGS) entry which is preliminary data.</text>
</comment>
<dbReference type="Gene3D" id="3.40.50.2300">
    <property type="match status" value="1"/>
</dbReference>
<reference evidence="7 8" key="1">
    <citation type="submission" date="2019-06" db="EMBL/GenBank/DDBJ databases">
        <title>Enrichment of Autotrophic Halophilic Microorganisms from Red Sea Brine Pool Using Microbial Electrosynthesis System.</title>
        <authorList>
            <person name="Alqahtani M.F."/>
            <person name="Bajracharya S."/>
            <person name="Katuri K.P."/>
            <person name="Ali M."/>
            <person name="Saikaly P.E."/>
        </authorList>
    </citation>
    <scope>NUCLEOTIDE SEQUENCE [LARGE SCALE GENOMIC DNA]</scope>
    <source>
        <strain evidence="7">MES6</strain>
    </source>
</reference>